<evidence type="ECO:0000313" key="3">
    <source>
        <dbReference type="EMBL" id="KAE9303724.1"/>
    </source>
</evidence>
<name>A0A6A4DDX6_9STRA</name>
<feature type="region of interest" description="Disordered" evidence="1">
    <location>
        <begin position="71"/>
        <end position="102"/>
    </location>
</feature>
<dbReference type="Pfam" id="PF22936">
    <property type="entry name" value="Pol_BBD"/>
    <property type="match status" value="1"/>
</dbReference>
<comment type="caution">
    <text evidence="3">The sequence shown here is derived from an EMBL/GenBank/DDBJ whole genome shotgun (WGS) entry which is preliminary data.</text>
</comment>
<accession>A0A6A4DDX6</accession>
<evidence type="ECO:0000313" key="4">
    <source>
        <dbReference type="Proteomes" id="UP000434957"/>
    </source>
</evidence>
<proteinExistence type="predicted"/>
<dbReference type="InterPro" id="IPR054722">
    <property type="entry name" value="PolX-like_BBD"/>
</dbReference>
<dbReference type="Proteomes" id="UP000434957">
    <property type="component" value="Unassembled WGS sequence"/>
</dbReference>
<dbReference type="AlphaFoldDB" id="A0A6A4DDX6"/>
<sequence>MEINTLVLLAEEGEDVLGRNEILDQSNVRVVHRLHQKCLRLGFLATALPLVQRLGFRLLQLLRRFTRTTAVEDDNRRNKPRERTRCQDDSDDDDEAGGNRRKVFRQERRESGLIAVATAINSPLSLTAQDNVDLDTTWTIDSGCTRHVTHEAQWFSNISASGGSITVGGKNQIPIEGIGRVELEVIDYKGNMKKLILHGVLYAPQLHFSLLSLSAAVKHDFRFSFDRKKCAMQTDERFSITALMATNTGLYQFQAKPAVSASALIATSGAKPSVDSTVLRM</sequence>
<feature type="domain" description="Retrovirus-related Pol polyprotein from transposon TNT 1-94-like beta-barrel" evidence="2">
    <location>
        <begin position="138"/>
        <end position="220"/>
    </location>
</feature>
<keyword evidence="4" id="KW-1185">Reference proteome</keyword>
<feature type="compositionally biased region" description="Basic and acidic residues" evidence="1">
    <location>
        <begin position="73"/>
        <end position="88"/>
    </location>
</feature>
<dbReference type="EMBL" id="QXFT01002112">
    <property type="protein sequence ID" value="KAE9303724.1"/>
    <property type="molecule type" value="Genomic_DNA"/>
</dbReference>
<evidence type="ECO:0000256" key="1">
    <source>
        <dbReference type="SAM" id="MobiDB-lite"/>
    </source>
</evidence>
<organism evidence="3 4">
    <name type="scientific">Phytophthora rubi</name>
    <dbReference type="NCBI Taxonomy" id="129364"/>
    <lineage>
        <taxon>Eukaryota</taxon>
        <taxon>Sar</taxon>
        <taxon>Stramenopiles</taxon>
        <taxon>Oomycota</taxon>
        <taxon>Peronosporomycetes</taxon>
        <taxon>Peronosporales</taxon>
        <taxon>Peronosporaceae</taxon>
        <taxon>Phytophthora</taxon>
    </lineage>
</organism>
<evidence type="ECO:0000259" key="2">
    <source>
        <dbReference type="Pfam" id="PF22936"/>
    </source>
</evidence>
<reference evidence="3 4" key="1">
    <citation type="submission" date="2018-08" db="EMBL/GenBank/DDBJ databases">
        <title>Genomic investigation of the strawberry pathogen Phytophthora fragariae indicates pathogenicity is determined by transcriptional variation in three key races.</title>
        <authorList>
            <person name="Adams T.M."/>
            <person name="Armitage A.D."/>
            <person name="Sobczyk M.K."/>
            <person name="Bates H.J."/>
            <person name="Dunwell J.M."/>
            <person name="Nellist C.F."/>
            <person name="Harrison R.J."/>
        </authorList>
    </citation>
    <scope>NUCLEOTIDE SEQUENCE [LARGE SCALE GENOMIC DNA]</scope>
    <source>
        <strain evidence="3 4">SCRP333</strain>
    </source>
</reference>
<protein>
    <recommendedName>
        <fullName evidence="2">Retrovirus-related Pol polyprotein from transposon TNT 1-94-like beta-barrel domain-containing protein</fullName>
    </recommendedName>
</protein>
<gene>
    <name evidence="3" type="ORF">PR003_g21933</name>
</gene>